<dbReference type="RefSeq" id="WP_038066145.1">
    <property type="nucleotide sequence ID" value="NZ_FOVB01000002.1"/>
</dbReference>
<dbReference type="AlphaFoldDB" id="A0A074TD51"/>
<dbReference type="OrthoDB" id="7852340at2"/>
<dbReference type="NCBIfam" id="TIGR01644">
    <property type="entry name" value="phage_P2_V"/>
    <property type="match status" value="1"/>
</dbReference>
<comment type="caution">
    <text evidence="3">The sequence shown here is derived from an EMBL/GenBank/DDBJ whole genome shotgun (WGS) entry which is preliminary data.</text>
</comment>
<evidence type="ECO:0000256" key="1">
    <source>
        <dbReference type="SAM" id="Coils"/>
    </source>
</evidence>
<dbReference type="InterPro" id="IPR013046">
    <property type="entry name" value="GpV/Gp45"/>
</dbReference>
<dbReference type="eggNOG" id="COG4540">
    <property type="taxonomic scope" value="Bacteria"/>
</dbReference>
<dbReference type="STRING" id="1185766.SAMN05216224_102721"/>
<feature type="domain" description="Gp5/Type VI secretion system Vgr protein OB-fold" evidence="2">
    <location>
        <begin position="27"/>
        <end position="97"/>
    </location>
</feature>
<dbReference type="InterPro" id="IPR037026">
    <property type="entry name" value="Vgr_OB-fold_dom_sf"/>
</dbReference>
<evidence type="ECO:0000313" key="3">
    <source>
        <dbReference type="EMBL" id="KEP69629.1"/>
    </source>
</evidence>
<sequence length="157" mass="16248">MASLSDIIDDLRRRVGELERRQRAQLRTGVVTQVDAGNGVARVQLQEGDAQMITGWIPWAEPSAGANKTHNPPSVGQQVQLLSESGDLYDAVIQGSLNSDANGRPSAAGDEYVLASVGGASITISGGGASIVIKVGGSTITLTEAGIVNDAPRIDLN</sequence>
<accession>A0A074TD51</accession>
<evidence type="ECO:0000313" key="4">
    <source>
        <dbReference type="Proteomes" id="UP000027725"/>
    </source>
</evidence>
<protein>
    <submittedName>
        <fullName evidence="3">Baseplate assembly protein</fullName>
    </submittedName>
</protein>
<proteinExistence type="predicted"/>
<organism evidence="3 4">
    <name type="scientific">Thioclava dalianensis</name>
    <dbReference type="NCBI Taxonomy" id="1185766"/>
    <lineage>
        <taxon>Bacteria</taxon>
        <taxon>Pseudomonadati</taxon>
        <taxon>Pseudomonadota</taxon>
        <taxon>Alphaproteobacteria</taxon>
        <taxon>Rhodobacterales</taxon>
        <taxon>Paracoccaceae</taxon>
        <taxon>Thioclava</taxon>
    </lineage>
</organism>
<keyword evidence="4" id="KW-1185">Reference proteome</keyword>
<reference evidence="3 4" key="1">
    <citation type="submission" date="2014-03" db="EMBL/GenBank/DDBJ databases">
        <title>The draft genome sequence of Thioclava dalianensis DLFJ1-1.</title>
        <authorList>
            <person name="Lai Q."/>
            <person name="Shao Z."/>
        </authorList>
    </citation>
    <scope>NUCLEOTIDE SEQUENCE [LARGE SCALE GENOMIC DNA]</scope>
    <source>
        <strain evidence="3 4">DLFJ1-1</strain>
    </source>
</reference>
<dbReference type="Proteomes" id="UP000027725">
    <property type="component" value="Unassembled WGS sequence"/>
</dbReference>
<dbReference type="InterPro" id="IPR006531">
    <property type="entry name" value="Gp5/Vgr_OB"/>
</dbReference>
<evidence type="ECO:0000259" key="2">
    <source>
        <dbReference type="Pfam" id="PF04717"/>
    </source>
</evidence>
<gene>
    <name evidence="3" type="ORF">DL1_03295</name>
</gene>
<dbReference type="EMBL" id="JHEH01000012">
    <property type="protein sequence ID" value="KEP69629.1"/>
    <property type="molecule type" value="Genomic_DNA"/>
</dbReference>
<keyword evidence="1" id="KW-0175">Coiled coil</keyword>
<name>A0A074TD51_9RHOB</name>
<dbReference type="Gene3D" id="2.40.50.230">
    <property type="entry name" value="Gp5 N-terminal domain"/>
    <property type="match status" value="1"/>
</dbReference>
<feature type="coiled-coil region" evidence="1">
    <location>
        <begin position="1"/>
        <end position="28"/>
    </location>
</feature>
<dbReference type="Pfam" id="PF04717">
    <property type="entry name" value="Phage_base_V"/>
    <property type="match status" value="1"/>
</dbReference>